<comment type="caution">
    <text evidence="2">The sequence shown here is derived from an EMBL/GenBank/DDBJ whole genome shotgun (WGS) entry which is preliminary data.</text>
</comment>
<feature type="chain" id="PRO_5046866366" description="Lipoprotein" evidence="1">
    <location>
        <begin position="18"/>
        <end position="262"/>
    </location>
</feature>
<dbReference type="EMBL" id="JAWLNX010000005">
    <property type="protein sequence ID" value="MEB3367558.1"/>
    <property type="molecule type" value="Genomic_DNA"/>
</dbReference>
<dbReference type="RefSeq" id="WP_324265112.1">
    <property type="nucleotide sequence ID" value="NZ_JAWLNX010000005.1"/>
</dbReference>
<dbReference type="Proteomes" id="UP001327093">
    <property type="component" value="Unassembled WGS sequence"/>
</dbReference>
<evidence type="ECO:0000256" key="1">
    <source>
        <dbReference type="SAM" id="SignalP"/>
    </source>
</evidence>
<evidence type="ECO:0008006" key="4">
    <source>
        <dbReference type="Google" id="ProtNLM"/>
    </source>
</evidence>
<reference evidence="2 3" key="1">
    <citation type="submission" date="2023-10" db="EMBL/GenBank/DDBJ databases">
        <title>Saccharopolyspora sp. nov., isolated from mangrove soil.</title>
        <authorList>
            <person name="Lu Y."/>
            <person name="Liu W."/>
        </authorList>
    </citation>
    <scope>NUCLEOTIDE SEQUENCE [LARGE SCALE GENOMIC DNA]</scope>
    <source>
        <strain evidence="2 3">S2-29</strain>
    </source>
</reference>
<gene>
    <name evidence="2" type="ORF">R4I43_09070</name>
</gene>
<keyword evidence="3" id="KW-1185">Reference proteome</keyword>
<evidence type="ECO:0000313" key="3">
    <source>
        <dbReference type="Proteomes" id="UP001327093"/>
    </source>
</evidence>
<name>A0ABU6A7S1_9PSEU</name>
<sequence>MRLMTFLVLCALLPGCAAEPQRPEEVFWEVYRRQATQTVVHTRRERFDTPEAAAARRMVLVSDEIYDYRAGRHVGTSIEHWRGRSVVRTRCVDGVRHGYLPSRQAWDEPEPNALCRVSSRPLLGDGIIPGGLTGSQAEAMIESLRGEHRFLTPLPPTPVEVGGRRYLRIEVRARPAGGGDMQHLLFALHDAGLDPRTYPFQPADNTGSGADLTYYVDPATLLPAFVHRQVLPAGPITRVEYVHPAHVPTDPLADTTPWTLRW</sequence>
<keyword evidence="1" id="KW-0732">Signal</keyword>
<evidence type="ECO:0000313" key="2">
    <source>
        <dbReference type="EMBL" id="MEB3367558.1"/>
    </source>
</evidence>
<organism evidence="2 3">
    <name type="scientific">Saccharopolyspora mangrovi</name>
    <dbReference type="NCBI Taxonomy" id="3082379"/>
    <lineage>
        <taxon>Bacteria</taxon>
        <taxon>Bacillati</taxon>
        <taxon>Actinomycetota</taxon>
        <taxon>Actinomycetes</taxon>
        <taxon>Pseudonocardiales</taxon>
        <taxon>Pseudonocardiaceae</taxon>
        <taxon>Saccharopolyspora</taxon>
    </lineage>
</organism>
<feature type="signal peptide" evidence="1">
    <location>
        <begin position="1"/>
        <end position="17"/>
    </location>
</feature>
<proteinExistence type="predicted"/>
<accession>A0ABU6A7S1</accession>
<protein>
    <recommendedName>
        <fullName evidence="4">Lipoprotein</fullName>
    </recommendedName>
</protein>